<organism evidence="4 5">
    <name type="scientific">Alkalicoccobacillus gibsonii</name>
    <dbReference type="NCBI Taxonomy" id="79881"/>
    <lineage>
        <taxon>Bacteria</taxon>
        <taxon>Bacillati</taxon>
        <taxon>Bacillota</taxon>
        <taxon>Bacilli</taxon>
        <taxon>Bacillales</taxon>
        <taxon>Bacillaceae</taxon>
        <taxon>Alkalicoccobacillus</taxon>
    </lineage>
</organism>
<dbReference type="Proteomes" id="UP001418796">
    <property type="component" value="Unassembled WGS sequence"/>
</dbReference>
<evidence type="ECO:0000256" key="1">
    <source>
        <dbReference type="SAM" id="MobiDB-lite"/>
    </source>
</evidence>
<dbReference type="InterPro" id="IPR025194">
    <property type="entry name" value="RodZ-like_C"/>
</dbReference>
<evidence type="ECO:0000313" key="5">
    <source>
        <dbReference type="Proteomes" id="UP001418796"/>
    </source>
</evidence>
<feature type="transmembrane region" description="Helical" evidence="2">
    <location>
        <begin position="109"/>
        <end position="129"/>
    </location>
</feature>
<feature type="compositionally biased region" description="Acidic residues" evidence="1">
    <location>
        <begin position="150"/>
        <end position="192"/>
    </location>
</feature>
<dbReference type="Pfam" id="PF13464">
    <property type="entry name" value="RodZ_C"/>
    <property type="match status" value="1"/>
</dbReference>
<dbReference type="PANTHER" id="PTHR34475:SF1">
    <property type="entry name" value="CYTOSKELETON PROTEIN RODZ"/>
    <property type="match status" value="1"/>
</dbReference>
<dbReference type="CDD" id="cd00093">
    <property type="entry name" value="HTH_XRE"/>
    <property type="match status" value="1"/>
</dbReference>
<reference evidence="4 5" key="1">
    <citation type="submission" date="2024-03" db="EMBL/GenBank/DDBJ databases">
        <title>Bacilli Hybrid Assemblies.</title>
        <authorList>
            <person name="Kovac J."/>
        </authorList>
    </citation>
    <scope>NUCLEOTIDE SEQUENCE [LARGE SCALE GENOMIC DNA]</scope>
    <source>
        <strain evidence="4 5">FSL R7-0666</strain>
    </source>
</reference>
<keyword evidence="2" id="KW-0812">Transmembrane</keyword>
<evidence type="ECO:0000259" key="3">
    <source>
        <dbReference type="Pfam" id="PF13464"/>
    </source>
</evidence>
<protein>
    <submittedName>
        <fullName evidence="4">RodZ domain-containing protein</fullName>
    </submittedName>
</protein>
<dbReference type="InterPro" id="IPR010982">
    <property type="entry name" value="Lambda_DNA-bd_dom_sf"/>
</dbReference>
<keyword evidence="5" id="KW-1185">Reference proteome</keyword>
<dbReference type="PANTHER" id="PTHR34475">
    <property type="match status" value="1"/>
</dbReference>
<evidence type="ECO:0000256" key="2">
    <source>
        <dbReference type="SAM" id="Phobius"/>
    </source>
</evidence>
<comment type="caution">
    <text evidence="4">The sequence shown here is derived from an EMBL/GenBank/DDBJ whole genome shotgun (WGS) entry which is preliminary data.</text>
</comment>
<dbReference type="InterPro" id="IPR050400">
    <property type="entry name" value="Bact_Cytoskel_RodZ"/>
</dbReference>
<proteinExistence type="predicted"/>
<dbReference type="Gene3D" id="1.10.260.40">
    <property type="entry name" value="lambda repressor-like DNA-binding domains"/>
    <property type="match status" value="1"/>
</dbReference>
<keyword evidence="2" id="KW-0472">Membrane</keyword>
<feature type="domain" description="Cytoskeleton protein RodZ-like C-terminal" evidence="3">
    <location>
        <begin position="217"/>
        <end position="280"/>
    </location>
</feature>
<dbReference type="EMBL" id="JBCITK010000001">
    <property type="protein sequence ID" value="MEN0643770.1"/>
    <property type="molecule type" value="Genomic_DNA"/>
</dbReference>
<feature type="region of interest" description="Disordered" evidence="1">
    <location>
        <begin position="134"/>
        <end position="199"/>
    </location>
</feature>
<dbReference type="InterPro" id="IPR001387">
    <property type="entry name" value="Cro/C1-type_HTH"/>
</dbReference>
<dbReference type="RefSeq" id="WP_343130632.1">
    <property type="nucleotide sequence ID" value="NZ_JBCITK010000001.1"/>
</dbReference>
<dbReference type="Pfam" id="PF13413">
    <property type="entry name" value="HTH_25"/>
    <property type="match status" value="1"/>
</dbReference>
<feature type="compositionally biased region" description="Basic and acidic residues" evidence="1">
    <location>
        <begin position="73"/>
        <end position="96"/>
    </location>
</feature>
<name>A0ABU9VJ80_9BACI</name>
<feature type="region of interest" description="Disordered" evidence="1">
    <location>
        <begin position="73"/>
        <end position="97"/>
    </location>
</feature>
<evidence type="ECO:0000313" key="4">
    <source>
        <dbReference type="EMBL" id="MEN0643770.1"/>
    </source>
</evidence>
<accession>A0ABU9VJ80</accession>
<keyword evidence="2" id="KW-1133">Transmembrane helix</keyword>
<dbReference type="SUPFAM" id="SSF47413">
    <property type="entry name" value="lambda repressor-like DNA-binding domains"/>
    <property type="match status" value="1"/>
</dbReference>
<gene>
    <name evidence="4" type="ORF">MKY91_11480</name>
</gene>
<sequence>MSELGNELKQARVDKQLSLEDLQRTTKIQKRYLVAIEEGRFDSLPGMFYARAFVKTYAEAVGLDSTELLETHKNELPKPSKSEESIPSRSERRKTVAEAPVKKSRAVSFIPLISIIVFLIVVVAVIFLVQSNLSGNNDPVEPDNNPIDAEYGDPVESEDEPESEDAPDEEQAEDENQGSGEATEEDEPEESVSELTLDESTGNTSFFTLEADAMNVRIEFEGDSYADIKDSNGEFLIASSLFQNGDDITEDYSEEESILINLGASQNATVFINDEEVDLPLDMVHQKLEISYQP</sequence>